<gene>
    <name evidence="7" type="ORF">EW145_g7072</name>
</gene>
<dbReference type="PROSITE" id="PS51767">
    <property type="entry name" value="PEPTIDASE_A1"/>
    <property type="match status" value="1"/>
</dbReference>
<dbReference type="InterPro" id="IPR021109">
    <property type="entry name" value="Peptidase_aspartic_dom_sf"/>
</dbReference>
<dbReference type="SUPFAM" id="SSF50630">
    <property type="entry name" value="Acid proteases"/>
    <property type="match status" value="1"/>
</dbReference>
<keyword evidence="4" id="KW-1015">Disulfide bond</keyword>
<dbReference type="GO" id="GO:0004190">
    <property type="term" value="F:aspartic-type endopeptidase activity"/>
    <property type="evidence" value="ECO:0007669"/>
    <property type="project" value="UniProtKB-KW"/>
</dbReference>
<keyword evidence="2 5" id="KW-0064">Aspartyl protease</keyword>
<organism evidence="7 8">
    <name type="scientific">Phellinidium pouzarii</name>
    <dbReference type="NCBI Taxonomy" id="167371"/>
    <lineage>
        <taxon>Eukaryota</taxon>
        <taxon>Fungi</taxon>
        <taxon>Dikarya</taxon>
        <taxon>Basidiomycota</taxon>
        <taxon>Agaricomycotina</taxon>
        <taxon>Agaricomycetes</taxon>
        <taxon>Hymenochaetales</taxon>
        <taxon>Hymenochaetaceae</taxon>
        <taxon>Phellinidium</taxon>
    </lineage>
</organism>
<evidence type="ECO:0000259" key="6">
    <source>
        <dbReference type="PROSITE" id="PS51767"/>
    </source>
</evidence>
<dbReference type="PROSITE" id="PS00141">
    <property type="entry name" value="ASP_PROTEASE"/>
    <property type="match status" value="1"/>
</dbReference>
<dbReference type="Pfam" id="PF10294">
    <property type="entry name" value="Methyltransf_16"/>
    <property type="match status" value="1"/>
</dbReference>
<dbReference type="PANTHER" id="PTHR47966">
    <property type="entry name" value="BETA-SITE APP-CLEAVING ENZYME, ISOFORM A-RELATED"/>
    <property type="match status" value="1"/>
</dbReference>
<dbReference type="EMBL" id="SGPK01000632">
    <property type="protein sequence ID" value="THH00463.1"/>
    <property type="molecule type" value="Genomic_DNA"/>
</dbReference>
<dbReference type="Pfam" id="PF00026">
    <property type="entry name" value="Asp"/>
    <property type="match status" value="1"/>
</dbReference>
<sequence>MTDVLVTAEEYILSNWADACVISAKARVRQRQAQTVFSPSSFGHNLYKMAEATLLDVSDLVRLPEGSVRVVDAEEEIFLLYTRLSTKSTQDGMHTFTGLGSVNSKQDTLTVRFDLPPVEQNDHVITATPSSKRHNKKTRSKHQVEDRKLEIELLQGQNCATFEERRYGKCALESECGARTSSTPRPQLTFQHIIIQLGPAEGMQCAGARRWDWPIKSCPRALENVAANLPSIRQALMPPQSRFSPRHKSDKSVAKHPATISAAGSEDAVSVEALDWLQLQGTAPQVRSAIFRLTHAADCVYNPALVPALVVALDHYARPDSTRVLVVVELRAEDVVRKLLELWTGLGGWEIDSSRRNGDYESDAENVKFATWLGDALKGNKCGVRSTSCPASIVTHPTSTVLFKTCSNELAGRASLFPALPSIPPATPPRASATMRASYSLSLLLALASDALAAPGPATPKGQTMSLSKRAVNRTYDEWGLWAKNNRDYLIGKYSATPSAKAKAKARRSEGTNLIVNQNADSTYFGSIAIGTPPVAFDVILDTGSADLWVASSSCTSGCNDIAKFNPSSSTSFSNLTEPFSITYGSGAAAGFVAKDTIQMAGFSVQDQVFAICDEVSQDLLSNPVSGLMGLAFNTISSSGALPFWQALVQGNAWDSPVMSFQLSRFVDVQNAQSLEAGGSFTMGDIDYNNIPGGSGSYWIQELSELTVQGKSVTLTPGSTSYAAIDTGTTLVGGPSDAIAALYAQIPGSQPGSGNYEGYFEYPCDTDVEVSMAFGGASWSISPADFKLTQLSQSQCLGAFFDLNASSGGSTPSWIVGDTFLKNVYSVFRFNPPSVGFANLSSVSTSLNGDLKAPIPSATIGSITATITGSGLGNDRTTSPNAAVPAHSRSSILRTGALALFACILSAVL</sequence>
<dbReference type="Proteomes" id="UP000308199">
    <property type="component" value="Unassembled WGS sequence"/>
</dbReference>
<reference evidence="7 8" key="1">
    <citation type="submission" date="2019-02" db="EMBL/GenBank/DDBJ databases">
        <title>Genome sequencing of the rare red list fungi Phellinidium pouzarii.</title>
        <authorList>
            <person name="Buettner E."/>
            <person name="Kellner H."/>
        </authorList>
    </citation>
    <scope>NUCLEOTIDE SEQUENCE [LARGE SCALE GENOMIC DNA]</scope>
    <source>
        <strain evidence="7 8">DSM 108285</strain>
    </source>
</reference>
<feature type="disulfide bond" evidence="4">
    <location>
        <begin position="555"/>
        <end position="559"/>
    </location>
</feature>
<dbReference type="InterPro" id="IPR029063">
    <property type="entry name" value="SAM-dependent_MTases_sf"/>
</dbReference>
<dbReference type="PANTHER" id="PTHR47966:SF6">
    <property type="entry name" value="PEPTIDASE A1 DOMAIN-CONTAINING PROTEIN"/>
    <property type="match status" value="1"/>
</dbReference>
<dbReference type="AlphaFoldDB" id="A0A4V3XB39"/>
<dbReference type="PRINTS" id="PR00792">
    <property type="entry name" value="PEPSIN"/>
</dbReference>
<name>A0A4V3XB39_9AGAM</name>
<dbReference type="Gene3D" id="2.40.70.10">
    <property type="entry name" value="Acid Proteases"/>
    <property type="match status" value="2"/>
</dbReference>
<dbReference type="GO" id="GO:0008757">
    <property type="term" value="F:S-adenosylmethionine-dependent methyltransferase activity"/>
    <property type="evidence" value="ECO:0007669"/>
    <property type="project" value="UniProtKB-ARBA"/>
</dbReference>
<feature type="active site" evidence="3">
    <location>
        <position position="726"/>
    </location>
</feature>
<comment type="caution">
    <text evidence="7">The sequence shown here is derived from an EMBL/GenBank/DDBJ whole genome shotgun (WGS) entry which is preliminary data.</text>
</comment>
<dbReference type="CDD" id="cd05471">
    <property type="entry name" value="pepsin_like"/>
    <property type="match status" value="1"/>
</dbReference>
<dbReference type="InterPro" id="IPR019410">
    <property type="entry name" value="Methyltransf_16"/>
</dbReference>
<dbReference type="Gene3D" id="3.40.50.150">
    <property type="entry name" value="Vaccinia Virus protein VP39"/>
    <property type="match status" value="1"/>
</dbReference>
<feature type="active site" evidence="3">
    <location>
        <position position="542"/>
    </location>
</feature>
<feature type="domain" description="Peptidase A1" evidence="6">
    <location>
        <begin position="524"/>
        <end position="838"/>
    </location>
</feature>
<keyword evidence="5" id="KW-0645">Protease</keyword>
<dbReference type="InterPro" id="IPR034164">
    <property type="entry name" value="Pepsin-like_dom"/>
</dbReference>
<dbReference type="InterPro" id="IPR033121">
    <property type="entry name" value="PEPTIDASE_A1"/>
</dbReference>
<accession>A0A4V3XB39</accession>
<protein>
    <recommendedName>
        <fullName evidence="6">Peptidase A1 domain-containing protein</fullName>
    </recommendedName>
</protein>
<keyword evidence="8" id="KW-1185">Reference proteome</keyword>
<evidence type="ECO:0000256" key="4">
    <source>
        <dbReference type="PIRSR" id="PIRSR601461-2"/>
    </source>
</evidence>
<comment type="similarity">
    <text evidence="1 5">Belongs to the peptidase A1 family.</text>
</comment>
<evidence type="ECO:0000256" key="5">
    <source>
        <dbReference type="RuleBase" id="RU000454"/>
    </source>
</evidence>
<proteinExistence type="inferred from homology"/>
<keyword evidence="5" id="KW-0378">Hydrolase</keyword>
<dbReference type="InterPro" id="IPR001461">
    <property type="entry name" value="Aspartic_peptidase_A1"/>
</dbReference>
<evidence type="ECO:0000256" key="2">
    <source>
        <dbReference type="ARBA" id="ARBA00022750"/>
    </source>
</evidence>
<dbReference type="GO" id="GO:0006508">
    <property type="term" value="P:proteolysis"/>
    <property type="evidence" value="ECO:0007669"/>
    <property type="project" value="UniProtKB-KW"/>
</dbReference>
<dbReference type="InterPro" id="IPR001969">
    <property type="entry name" value="Aspartic_peptidase_AS"/>
</dbReference>
<evidence type="ECO:0000313" key="8">
    <source>
        <dbReference type="Proteomes" id="UP000308199"/>
    </source>
</evidence>
<dbReference type="FunFam" id="2.40.70.10:FF:000008">
    <property type="entry name" value="Cathepsin D"/>
    <property type="match status" value="1"/>
</dbReference>
<evidence type="ECO:0000313" key="7">
    <source>
        <dbReference type="EMBL" id="THH00463.1"/>
    </source>
</evidence>
<evidence type="ECO:0000256" key="3">
    <source>
        <dbReference type="PIRSR" id="PIRSR601461-1"/>
    </source>
</evidence>
<dbReference type="OrthoDB" id="771136at2759"/>
<evidence type="ECO:0000256" key="1">
    <source>
        <dbReference type="ARBA" id="ARBA00007447"/>
    </source>
</evidence>